<dbReference type="EMBL" id="JALBCA010000035">
    <property type="protein sequence ID" value="KAI2387915.1"/>
    <property type="molecule type" value="Genomic_DNA"/>
</dbReference>
<reference evidence="1" key="1">
    <citation type="journal article" date="2022" name="bioRxiv">
        <title>Population genetic analysis of Ophidiomyces ophidiicola, the causative agent of snake fungal disease, indicates recent introductions to the USA.</title>
        <authorList>
            <person name="Ladner J.T."/>
            <person name="Palmer J.M."/>
            <person name="Ettinger C.L."/>
            <person name="Stajich J.E."/>
            <person name="Farrell T.M."/>
            <person name="Glorioso B.M."/>
            <person name="Lawson B."/>
            <person name="Price S.J."/>
            <person name="Stengle A.G."/>
            <person name="Grear D.A."/>
            <person name="Lorch J.M."/>
        </authorList>
    </citation>
    <scope>NUCLEOTIDE SEQUENCE</scope>
    <source>
        <strain evidence="1">NWHC 24266-5</strain>
    </source>
</reference>
<sequence length="424" mass="48050">MSQPSQAVAKHPLSDGPSEGKSRPSGTFRRVESQLSVHSIPLQKSFLISWTEYFASFLGWANPQAKPADPGDHTVWLFDNTAFRPGTRLRLGSQELWVAEVVAAVFEKNSREDLGKVIALVADLIGLDGQAGHDPIVRKRMAERLQPFVSEVAPARSINLEVPLTATNLHKYKLNPSNQHGIISHAININSSVPILDGTSLQPRLGNWPDLVTMNSTFAAPGGWLVISDIDDTIKYTMTPDAIGILRTTFAEEAKPIHNMPELYAYIQEKLLPTWFYLSASPYNLYPFLHTFIQQYFPKGTMILRDCSWQSLAGLLKSFTQGTQAYKVDRMRKIHGWFPKRKILCIGDSTQRDPEAYAEMYQKHSQWIKAIFIRKVTGLPHMDEQNSPERFEEAFKNVPKTVWKVFEEPEELNESIDELRARFP</sequence>
<evidence type="ECO:0000313" key="1">
    <source>
        <dbReference type="EMBL" id="KAI2387915.1"/>
    </source>
</evidence>
<organism evidence="1">
    <name type="scientific">Ophidiomyces ophidiicola</name>
    <dbReference type="NCBI Taxonomy" id="1387563"/>
    <lineage>
        <taxon>Eukaryota</taxon>
        <taxon>Fungi</taxon>
        <taxon>Dikarya</taxon>
        <taxon>Ascomycota</taxon>
        <taxon>Pezizomycotina</taxon>
        <taxon>Eurotiomycetes</taxon>
        <taxon>Eurotiomycetidae</taxon>
        <taxon>Onygenales</taxon>
        <taxon>Onygenaceae</taxon>
        <taxon>Ophidiomyces</taxon>
    </lineage>
</organism>
<protein>
    <submittedName>
        <fullName evidence="1">Uncharacterized protein</fullName>
    </submittedName>
</protein>
<accession>A0ACB8UY48</accession>
<comment type="caution">
    <text evidence="1">The sequence shown here is derived from an EMBL/GenBank/DDBJ whole genome shotgun (WGS) entry which is preliminary data.</text>
</comment>
<name>A0ACB8UY48_9EURO</name>
<gene>
    <name evidence="1" type="ORF">LOY88_002872</name>
</gene>
<proteinExistence type="predicted"/>